<evidence type="ECO:0000313" key="3">
    <source>
        <dbReference type="Proteomes" id="UP000244817"/>
    </source>
</evidence>
<comment type="caution">
    <text evidence="2">The sequence shown here is derived from an EMBL/GenBank/DDBJ whole genome shotgun (WGS) entry which is preliminary data.</text>
</comment>
<evidence type="ECO:0008006" key="4">
    <source>
        <dbReference type="Google" id="ProtNLM"/>
    </source>
</evidence>
<keyword evidence="1" id="KW-1133">Transmembrane helix</keyword>
<evidence type="ECO:0000256" key="1">
    <source>
        <dbReference type="SAM" id="Phobius"/>
    </source>
</evidence>
<sequence>MKLHAQGILLLAFLISSSLVGMIFLSSNNIFIVDNYSKRVGFLFVGAVVLLLIVYRIPIRTSDIARVAPFGFLCVLLFLLAIVNGNSASFILTEAMQAFFILLVFITRPRPDRSSEVVTSWLWPVAIISAITVAIGVKLQFSYAGFLLLFLLMSGAISRRTIEKSALYLLAGAAVFSSLYGKSVFLSVMFILLFTLRMSFLRKRSFWKFSALTAAIGLTVFLFAPDLIFETGLYRKLNLFFSQLNWQSRTFDMSSAQRIFEANQVLDQIREGGVISALFGFGFGASIDMTSSLDVAILSTHQSLSTVRYIHFLFFYLLLKGGILLTGLFYLAVIRYLIMTYRYLSSYFRNEVRGSVAMNTLIMYSLFIISDAQVSASHMLSNPLFFAAAFTVTDYIKYQRRNGNL</sequence>
<gene>
    <name evidence="2" type="ORF">DC363_11310</name>
</gene>
<keyword evidence="1" id="KW-0812">Transmembrane</keyword>
<feature type="transmembrane region" description="Helical" evidence="1">
    <location>
        <begin position="141"/>
        <end position="159"/>
    </location>
</feature>
<accession>A0A2T7FWF9</accession>
<feature type="transmembrane region" description="Helical" evidence="1">
    <location>
        <begin position="64"/>
        <end position="82"/>
    </location>
</feature>
<organism evidence="2 3">
    <name type="scientific">Thalassorhabdomicrobium marinisediminis</name>
    <dbReference type="NCBI Taxonomy" id="2170577"/>
    <lineage>
        <taxon>Bacteria</taxon>
        <taxon>Pseudomonadati</taxon>
        <taxon>Pseudomonadota</taxon>
        <taxon>Alphaproteobacteria</taxon>
        <taxon>Rhodobacterales</taxon>
        <taxon>Paracoccaceae</taxon>
        <taxon>Thalassorhabdomicrobium</taxon>
    </lineage>
</organism>
<feature type="transmembrane region" description="Helical" evidence="1">
    <location>
        <begin position="118"/>
        <end position="135"/>
    </location>
</feature>
<feature type="transmembrane region" description="Helical" evidence="1">
    <location>
        <begin position="313"/>
        <end position="338"/>
    </location>
</feature>
<reference evidence="2 3" key="1">
    <citation type="submission" date="2018-04" db="EMBL/GenBank/DDBJ databases">
        <title>Pelagivirga bohaiensis gen. nov., sp. nov., a bacterium isolated from the Bohai Sea.</title>
        <authorList>
            <person name="Ji X."/>
        </authorList>
    </citation>
    <scope>NUCLEOTIDE SEQUENCE [LARGE SCALE GENOMIC DNA]</scope>
    <source>
        <strain evidence="2 3">BH-SD16</strain>
    </source>
</reference>
<feature type="transmembrane region" description="Helical" evidence="1">
    <location>
        <begin position="7"/>
        <end position="27"/>
    </location>
</feature>
<evidence type="ECO:0000313" key="2">
    <source>
        <dbReference type="EMBL" id="PVA06478.1"/>
    </source>
</evidence>
<feature type="transmembrane region" description="Helical" evidence="1">
    <location>
        <begin position="166"/>
        <end position="194"/>
    </location>
</feature>
<feature type="transmembrane region" description="Helical" evidence="1">
    <location>
        <begin position="350"/>
        <end position="370"/>
    </location>
</feature>
<protein>
    <recommendedName>
        <fullName evidence="4">O-antigen ligase domain-containing protein</fullName>
    </recommendedName>
</protein>
<keyword evidence="1" id="KW-0472">Membrane</keyword>
<feature type="transmembrane region" description="Helical" evidence="1">
    <location>
        <begin position="206"/>
        <end position="229"/>
    </location>
</feature>
<feature type="transmembrane region" description="Helical" evidence="1">
    <location>
        <begin position="39"/>
        <end position="57"/>
    </location>
</feature>
<name>A0A2T7FWF9_9RHOB</name>
<dbReference type="Proteomes" id="UP000244817">
    <property type="component" value="Unassembled WGS sequence"/>
</dbReference>
<proteinExistence type="predicted"/>
<keyword evidence="3" id="KW-1185">Reference proteome</keyword>
<feature type="transmembrane region" description="Helical" evidence="1">
    <location>
        <begin position="88"/>
        <end position="106"/>
    </location>
</feature>
<dbReference type="EMBL" id="QCYG01000006">
    <property type="protein sequence ID" value="PVA06478.1"/>
    <property type="molecule type" value="Genomic_DNA"/>
</dbReference>
<dbReference type="AlphaFoldDB" id="A0A2T7FWF9"/>